<evidence type="ECO:0000256" key="2">
    <source>
        <dbReference type="ARBA" id="ARBA00009085"/>
    </source>
</evidence>
<name>A0A6A4GZ85_9AGAR</name>
<dbReference type="PROSITE" id="PS50235">
    <property type="entry name" value="USP_3"/>
    <property type="match status" value="1"/>
</dbReference>
<feature type="compositionally biased region" description="Pro residues" evidence="8">
    <location>
        <begin position="754"/>
        <end position="764"/>
    </location>
</feature>
<dbReference type="EMBL" id="ML769662">
    <property type="protein sequence ID" value="KAE9390317.1"/>
    <property type="molecule type" value="Genomic_DNA"/>
</dbReference>
<protein>
    <recommendedName>
        <fullName evidence="3">ubiquitinyl hydrolase 1</fullName>
        <ecNumber evidence="3">3.4.19.12</ecNumber>
    </recommendedName>
</protein>
<dbReference type="InterPro" id="IPR038765">
    <property type="entry name" value="Papain-like_cys_pep_sf"/>
</dbReference>
<evidence type="ECO:0000256" key="7">
    <source>
        <dbReference type="ARBA" id="ARBA00022807"/>
    </source>
</evidence>
<evidence type="ECO:0000313" key="10">
    <source>
        <dbReference type="EMBL" id="KAE9390317.1"/>
    </source>
</evidence>
<evidence type="ECO:0000256" key="6">
    <source>
        <dbReference type="ARBA" id="ARBA00022801"/>
    </source>
</evidence>
<feature type="compositionally biased region" description="Acidic residues" evidence="8">
    <location>
        <begin position="652"/>
        <end position="676"/>
    </location>
</feature>
<comment type="catalytic activity">
    <reaction evidence="1">
        <text>Thiol-dependent hydrolysis of ester, thioester, amide, peptide and isopeptide bonds formed by the C-terminal Gly of ubiquitin (a 76-residue protein attached to proteins as an intracellular targeting signal).</text>
        <dbReference type="EC" id="3.4.19.12"/>
    </reaction>
</comment>
<evidence type="ECO:0000256" key="3">
    <source>
        <dbReference type="ARBA" id="ARBA00012759"/>
    </source>
</evidence>
<feature type="compositionally biased region" description="Low complexity" evidence="8">
    <location>
        <begin position="837"/>
        <end position="870"/>
    </location>
</feature>
<feature type="compositionally biased region" description="Polar residues" evidence="8">
    <location>
        <begin position="871"/>
        <end position="886"/>
    </location>
</feature>
<evidence type="ECO:0000256" key="4">
    <source>
        <dbReference type="ARBA" id="ARBA00022670"/>
    </source>
</evidence>
<dbReference type="AlphaFoldDB" id="A0A6A4GZ85"/>
<feature type="region of interest" description="Disordered" evidence="8">
    <location>
        <begin position="561"/>
        <end position="587"/>
    </location>
</feature>
<dbReference type="GO" id="GO:0016579">
    <property type="term" value="P:protein deubiquitination"/>
    <property type="evidence" value="ECO:0007669"/>
    <property type="project" value="InterPro"/>
</dbReference>
<keyword evidence="4" id="KW-0645">Protease</keyword>
<keyword evidence="7" id="KW-0788">Thiol protease</keyword>
<organism evidence="10 11">
    <name type="scientific">Gymnopus androsaceus JB14</name>
    <dbReference type="NCBI Taxonomy" id="1447944"/>
    <lineage>
        <taxon>Eukaryota</taxon>
        <taxon>Fungi</taxon>
        <taxon>Dikarya</taxon>
        <taxon>Basidiomycota</taxon>
        <taxon>Agaricomycotina</taxon>
        <taxon>Agaricomycetes</taxon>
        <taxon>Agaricomycetidae</taxon>
        <taxon>Agaricales</taxon>
        <taxon>Marasmiineae</taxon>
        <taxon>Omphalotaceae</taxon>
        <taxon>Gymnopus</taxon>
    </lineage>
</organism>
<feature type="compositionally biased region" description="Basic and acidic residues" evidence="8">
    <location>
        <begin position="361"/>
        <end position="386"/>
    </location>
</feature>
<feature type="compositionally biased region" description="Low complexity" evidence="8">
    <location>
        <begin position="730"/>
        <end position="747"/>
    </location>
</feature>
<dbReference type="InterPro" id="IPR018200">
    <property type="entry name" value="USP_CS"/>
</dbReference>
<dbReference type="Gene3D" id="3.90.70.10">
    <property type="entry name" value="Cysteine proteinases"/>
    <property type="match status" value="2"/>
</dbReference>
<gene>
    <name evidence="10" type="ORF">BT96DRAFT_925975</name>
</gene>
<accession>A0A6A4GZ85</accession>
<dbReference type="InterPro" id="IPR028889">
    <property type="entry name" value="USP"/>
</dbReference>
<evidence type="ECO:0000259" key="9">
    <source>
        <dbReference type="PROSITE" id="PS50235"/>
    </source>
</evidence>
<dbReference type="EC" id="3.4.19.12" evidence="3"/>
<keyword evidence="6 10" id="KW-0378">Hydrolase</keyword>
<dbReference type="OrthoDB" id="420187at2759"/>
<keyword evidence="5" id="KW-0833">Ubl conjugation pathway</keyword>
<feature type="compositionally biased region" description="Polar residues" evidence="8">
    <location>
        <begin position="819"/>
        <end position="829"/>
    </location>
</feature>
<feature type="region of interest" description="Disordered" evidence="8">
    <location>
        <begin position="277"/>
        <end position="527"/>
    </location>
</feature>
<feature type="compositionally biased region" description="Basic and acidic residues" evidence="8">
    <location>
        <begin position="300"/>
        <end position="317"/>
    </location>
</feature>
<feature type="compositionally biased region" description="Low complexity" evidence="8">
    <location>
        <begin position="677"/>
        <end position="688"/>
    </location>
</feature>
<feature type="compositionally biased region" description="Basic and acidic residues" evidence="8">
    <location>
        <begin position="637"/>
        <end position="651"/>
    </location>
</feature>
<dbReference type="PANTHER" id="PTHR24006">
    <property type="entry name" value="UBIQUITIN CARBOXYL-TERMINAL HYDROLASE"/>
    <property type="match status" value="1"/>
</dbReference>
<dbReference type="SUPFAM" id="SSF54001">
    <property type="entry name" value="Cysteine proteinases"/>
    <property type="match status" value="1"/>
</dbReference>
<dbReference type="GO" id="GO:0004843">
    <property type="term" value="F:cysteine-type deubiquitinase activity"/>
    <property type="evidence" value="ECO:0007669"/>
    <property type="project" value="UniProtKB-EC"/>
</dbReference>
<dbReference type="InterPro" id="IPR050164">
    <property type="entry name" value="Peptidase_C19"/>
</dbReference>
<feature type="compositionally biased region" description="Low complexity" evidence="8">
    <location>
        <begin position="566"/>
        <end position="587"/>
    </location>
</feature>
<evidence type="ECO:0000313" key="11">
    <source>
        <dbReference type="Proteomes" id="UP000799118"/>
    </source>
</evidence>
<dbReference type="GO" id="GO:0005634">
    <property type="term" value="C:nucleus"/>
    <property type="evidence" value="ECO:0007669"/>
    <property type="project" value="TreeGrafter"/>
</dbReference>
<feature type="compositionally biased region" description="Polar residues" evidence="8">
    <location>
        <begin position="487"/>
        <end position="500"/>
    </location>
</feature>
<dbReference type="PROSITE" id="PS00973">
    <property type="entry name" value="USP_2"/>
    <property type="match status" value="1"/>
</dbReference>
<dbReference type="Proteomes" id="UP000799118">
    <property type="component" value="Unassembled WGS sequence"/>
</dbReference>
<dbReference type="GO" id="GO:0006508">
    <property type="term" value="P:proteolysis"/>
    <property type="evidence" value="ECO:0007669"/>
    <property type="project" value="UniProtKB-KW"/>
</dbReference>
<evidence type="ECO:0000256" key="5">
    <source>
        <dbReference type="ARBA" id="ARBA00022786"/>
    </source>
</evidence>
<dbReference type="InterPro" id="IPR001394">
    <property type="entry name" value="Peptidase_C19_UCH"/>
</dbReference>
<feature type="region of interest" description="Disordered" evidence="8">
    <location>
        <begin position="169"/>
        <end position="204"/>
    </location>
</feature>
<feature type="region of interest" description="Disordered" evidence="8">
    <location>
        <begin position="637"/>
        <end position="903"/>
    </location>
</feature>
<dbReference type="GO" id="GO:0005829">
    <property type="term" value="C:cytosol"/>
    <property type="evidence" value="ECO:0007669"/>
    <property type="project" value="TreeGrafter"/>
</dbReference>
<feature type="compositionally biased region" description="Polar residues" evidence="8">
    <location>
        <begin position="719"/>
        <end position="729"/>
    </location>
</feature>
<feature type="domain" description="USP" evidence="9">
    <location>
        <begin position="30"/>
        <end position="1063"/>
    </location>
</feature>
<comment type="similarity">
    <text evidence="2">Belongs to the peptidase C19 family.</text>
</comment>
<reference evidence="10" key="1">
    <citation type="journal article" date="2019" name="Environ. Microbiol.">
        <title>Fungal ecological strategies reflected in gene transcription - a case study of two litter decomposers.</title>
        <authorList>
            <person name="Barbi F."/>
            <person name="Kohler A."/>
            <person name="Barry K."/>
            <person name="Baskaran P."/>
            <person name="Daum C."/>
            <person name="Fauchery L."/>
            <person name="Ihrmark K."/>
            <person name="Kuo A."/>
            <person name="LaButti K."/>
            <person name="Lipzen A."/>
            <person name="Morin E."/>
            <person name="Grigoriev I.V."/>
            <person name="Henrissat B."/>
            <person name="Lindahl B."/>
            <person name="Martin F."/>
        </authorList>
    </citation>
    <scope>NUCLEOTIDE SEQUENCE</scope>
    <source>
        <strain evidence="10">JB14</strain>
    </source>
</reference>
<feature type="compositionally biased region" description="Basic and acidic residues" evidence="8">
    <location>
        <begin position="403"/>
        <end position="417"/>
    </location>
</feature>
<keyword evidence="11" id="KW-1185">Reference proteome</keyword>
<evidence type="ECO:0000256" key="1">
    <source>
        <dbReference type="ARBA" id="ARBA00000707"/>
    </source>
</evidence>
<dbReference type="Pfam" id="PF00443">
    <property type="entry name" value="UCH"/>
    <property type="match status" value="1"/>
</dbReference>
<proteinExistence type="inferred from homology"/>
<dbReference type="PROSITE" id="PS00972">
    <property type="entry name" value="USP_1"/>
    <property type="match status" value="1"/>
</dbReference>
<sequence>MAKSKTLTPQEIYRAKKQQEEQERLSLLPPGLINHGNTCFMNSVLQGLIATRLLSQLIHFEPIPEQVQRHSSALLASQRSPLLTNGHQLAGIYDQKWVNSMPIGDVFIGVMYRAWEAQRLRKRESQSPRQLLATLGRKYDQYQDFAQQDAHEFLRILLDAMRMEEFDVIKKRQPPPPTDKRKVRRRTTITPANIHSSSNETQQDQSTQLMSLSDMLFGGQLTSILVCQKCKHVSQTYEDFNDLIPVSPDLPIVSPPLPPNPPASASIRPALNLEVQKSSDSDVPGSTGIRASSVPPTPKITEHEPIFSPDGNRRRSLDGLTNGTTDTVTSDDEDDPIVIEVAADGESPVKPLPSPPGLTTPDEKRIEFVDAPKVERSDKGKDKDGWARIGRRISMSVGIGKGNSKEKGKEKEKERTSRSRTRASVDMSRPSVDRARSPLNSTSESLQPEIRLSRPSLSPERPQSTPPMFLKRALTSQELVTPKSKSRPQSLSRSPTNHVASDNIPIPKLPFVQRSKSPKPPKPSKAEEDYLRAILADVNATPVSGANPFDFFANWHHLSNDDAQTSSAQPAPASSPSGSIPSPSPGSAWLAKLGQLPLAGVEECLRMFTAVEVLDGENMVGCRRCWKLANGWYEEKGKRKEEKLSRGKIREEEEEDDGDDSEEDDDNGERDSESEDAALAGGSSGKPSSAPPNPAHISSFSSPTLGLYAHENPSDAFSVFSSPPNVAGTSHSRSPSVVSEVVPDPNSQQDEPPTGSPKVPPPIPSICTTEIDLDSSVLTARPEDAGFAKTVNGATSEDSNESNESLLSVPLVGQHLESDTSASSVTDYSSDGRESDTSVSTATSALASGLSVESLAETSTTDPSTPSATSFLTNGTNGIQRSSSDAPSAPLQPSPAKKKTKAPKPVIMRPAYKRYLVATPPPILVIHLKRFQQINKNPIMSFSSGFKKLEDYVAFPEYFDLTPFLAPKKEDFGLGKGARDDVKERCMYRLYAVVVHIGNMLGGHYISYTALPDMPTQADSASPPPSPANGRRQWAYISDTVVRLTTLEEVLKAKAYICMYERI</sequence>
<feature type="compositionally biased region" description="Polar residues" evidence="8">
    <location>
        <begin position="188"/>
        <end position="204"/>
    </location>
</feature>
<dbReference type="PANTHER" id="PTHR24006:SF888">
    <property type="entry name" value="UBIQUITIN CARBOXYL-TERMINAL HYDROLASE 30"/>
    <property type="match status" value="1"/>
</dbReference>
<evidence type="ECO:0000256" key="8">
    <source>
        <dbReference type="SAM" id="MobiDB-lite"/>
    </source>
</evidence>